<comment type="caution">
    <text evidence="2">The sequence shown here is derived from an EMBL/GenBank/DDBJ whole genome shotgun (WGS) entry which is preliminary data.</text>
</comment>
<protein>
    <submittedName>
        <fullName evidence="2">Uncharacterized protein</fullName>
    </submittedName>
</protein>
<organism evidence="2 3">
    <name type="scientific">Bifidobacterium longum subsp. infantis</name>
    <dbReference type="NCBI Taxonomy" id="1682"/>
    <lineage>
        <taxon>Bacteria</taxon>
        <taxon>Bacillati</taxon>
        <taxon>Actinomycetota</taxon>
        <taxon>Actinomycetes</taxon>
        <taxon>Bifidobacteriales</taxon>
        <taxon>Bifidobacteriaceae</taxon>
        <taxon>Bifidobacterium</taxon>
    </lineage>
</organism>
<evidence type="ECO:0000256" key="1">
    <source>
        <dbReference type="SAM" id="MobiDB-lite"/>
    </source>
</evidence>
<evidence type="ECO:0000313" key="3">
    <source>
        <dbReference type="Proteomes" id="UP000043107"/>
    </source>
</evidence>
<accession>A0ABP1X844</accession>
<name>A0ABP1X844_BIFLI</name>
<sequence length="318" mass="35183">MNSPIQWFLLLWCGRRTAPTLFSTLAWYPPVGDTRRIGKDSPVHRPDGLRPSRRRITACDQRFEGYPNSLACHIRRAVGTHEYLYYDSAGQRRAEGWRGSSDDERPRASLAARGRRPGGYIISLLATYHLHTIDVQHALRALPYTMGTSGGPASLPYYLAAFLTIDSTKTTLAKREPRCLFRGATPLLILQFPQFPGHAHPNLAAFGRIPADHAVPVLVASPPPAGVWVGEARVHARPVAQARATGEPGAVVARDGDARRPAADARRWEPVRESGNATSSRRHARAATRDHRRSHDGRWCLRGLARLRSALRRAGPAM</sequence>
<gene>
    <name evidence="2" type="ORF">BLIC_c02102</name>
</gene>
<feature type="region of interest" description="Disordered" evidence="1">
    <location>
        <begin position="256"/>
        <end position="295"/>
    </location>
</feature>
<keyword evidence="3" id="KW-1185">Reference proteome</keyword>
<feature type="compositionally biased region" description="Basic residues" evidence="1">
    <location>
        <begin position="280"/>
        <end position="295"/>
    </location>
</feature>
<dbReference type="EMBL" id="CCWP01000040">
    <property type="protein sequence ID" value="CEF04979.1"/>
    <property type="molecule type" value="Genomic_DNA"/>
</dbReference>
<feature type="compositionally biased region" description="Basic and acidic residues" evidence="1">
    <location>
        <begin position="256"/>
        <end position="272"/>
    </location>
</feature>
<proteinExistence type="predicted"/>
<evidence type="ECO:0000313" key="2">
    <source>
        <dbReference type="EMBL" id="CEF04979.1"/>
    </source>
</evidence>
<reference evidence="2 3" key="1">
    <citation type="submission" date="2014-09" db="EMBL/GenBank/DDBJ databases">
        <authorList>
            <person name="Bertelli C."/>
        </authorList>
    </citation>
    <scope>NUCLEOTIDE SEQUENCE [LARGE SCALE GENOMIC DNA]</scope>
    <source>
        <strain evidence="2 3">BIC1401111250</strain>
    </source>
</reference>
<dbReference type="Proteomes" id="UP000043107">
    <property type="component" value="Unassembled WGS sequence"/>
</dbReference>